<sequence>MSLDLPALLQYKNKQVVTHFYHSHSGFSFCDAQQLFEDLLAWMGLSWQRSLLEKKTYLFGPLIILDEMWHTFILHTQDYYHFSITYFGEYFHHHVEPIGLEHVLEEDELCDFLEDCFKYLNPEWVERRFSGALTDII</sequence>
<proteinExistence type="predicted"/>
<gene>
    <name evidence="1" type="ORF">TUM19329_06230</name>
</gene>
<name>A0A6F8T2M1_9GAMM</name>
<evidence type="ECO:0000313" key="1">
    <source>
        <dbReference type="EMBL" id="BCA94262.1"/>
    </source>
</evidence>
<accession>A0A6F8T2M1</accession>
<keyword evidence="2" id="KW-1185">Reference proteome</keyword>
<dbReference type="Proteomes" id="UP000502894">
    <property type="component" value="Chromosome"/>
</dbReference>
<dbReference type="EMBL" id="AP022839">
    <property type="protein sequence ID" value="BCA94262.1"/>
    <property type="molecule type" value="Genomic_DNA"/>
</dbReference>
<dbReference type="RefSeq" id="WP_173236214.1">
    <property type="nucleotide sequence ID" value="NZ_AP022839.1"/>
</dbReference>
<protein>
    <submittedName>
        <fullName evidence="1">Uncharacterized protein</fullName>
    </submittedName>
</protein>
<reference evidence="1" key="1">
    <citation type="journal article" date="2020" name="Microbiol. Resour. Announc.">
        <title>Complete Genome Sequence of Novel Psychrotolerant Legionella Strain TUM19329, Isolated from Antarctic Lake Sediment.</title>
        <authorList>
            <person name="Shimada S."/>
            <person name="Nakai R."/>
            <person name="Aoki K."/>
            <person name="Shimoeda N."/>
            <person name="Ohno G."/>
            <person name="Miyazaki Y."/>
            <person name="Kudoh S."/>
            <person name="Imura S."/>
            <person name="Watanabe K."/>
            <person name="Ishii Y."/>
            <person name="Tateda K."/>
        </authorList>
    </citation>
    <scope>NUCLEOTIDE SEQUENCE [LARGE SCALE GENOMIC DNA]</scope>
    <source>
        <strain evidence="1">TUM19329</strain>
    </source>
</reference>
<dbReference type="AlphaFoldDB" id="A0A6F8T2M1"/>
<dbReference type="KEGG" id="lant:TUM19329_06230"/>
<organism evidence="1 2">
    <name type="scientific">Legionella antarctica</name>
    <dbReference type="NCBI Taxonomy" id="2708020"/>
    <lineage>
        <taxon>Bacteria</taxon>
        <taxon>Pseudomonadati</taxon>
        <taxon>Pseudomonadota</taxon>
        <taxon>Gammaproteobacteria</taxon>
        <taxon>Legionellales</taxon>
        <taxon>Legionellaceae</taxon>
        <taxon>Legionella</taxon>
    </lineage>
</organism>
<evidence type="ECO:0000313" key="2">
    <source>
        <dbReference type="Proteomes" id="UP000502894"/>
    </source>
</evidence>